<dbReference type="GO" id="GO:0046872">
    <property type="term" value="F:metal ion binding"/>
    <property type="evidence" value="ECO:0007669"/>
    <property type="project" value="UniProtKB-KW"/>
</dbReference>
<keyword evidence="6 8" id="KW-0408">Iron</keyword>
<proteinExistence type="inferred from homology"/>
<dbReference type="EMBL" id="CADCVR010000090">
    <property type="protein sequence ID" value="CAA9515172.1"/>
    <property type="molecule type" value="Genomic_DNA"/>
</dbReference>
<comment type="function">
    <text evidence="8">Binds and transfers iron-sulfur (Fe-S) clusters to target apoproteins. Can hydrolyze ATP.</text>
</comment>
<name>A0A6J4T7C6_9ACTN</name>
<comment type="similarity">
    <text evidence="2">In the C-terminal section; belongs to the Mrp/NBP35 ATP-binding proteins family.</text>
</comment>
<dbReference type="HAMAP" id="MF_02040">
    <property type="entry name" value="Mrp_NBP35"/>
    <property type="match status" value="1"/>
</dbReference>
<dbReference type="Gene3D" id="3.30.300.130">
    <property type="entry name" value="Fe-S cluster assembly (FSCA)"/>
    <property type="match status" value="1"/>
</dbReference>
<keyword evidence="3 8" id="KW-0479">Metal-binding</keyword>
<comment type="similarity">
    <text evidence="8">Belongs to the Mrp/NBP35 ATP-binding proteins family.</text>
</comment>
<dbReference type="GO" id="GO:0016226">
    <property type="term" value="P:iron-sulfur cluster assembly"/>
    <property type="evidence" value="ECO:0007669"/>
    <property type="project" value="InterPro"/>
</dbReference>
<dbReference type="GO" id="GO:0140663">
    <property type="term" value="F:ATP-dependent FeS chaperone activity"/>
    <property type="evidence" value="ECO:0007669"/>
    <property type="project" value="InterPro"/>
</dbReference>
<dbReference type="Pfam" id="PF01883">
    <property type="entry name" value="FeS_assembly_P"/>
    <property type="match status" value="1"/>
</dbReference>
<evidence type="ECO:0000259" key="10">
    <source>
        <dbReference type="Pfam" id="PF01883"/>
    </source>
</evidence>
<evidence type="ECO:0000256" key="8">
    <source>
        <dbReference type="HAMAP-Rule" id="MF_02040"/>
    </source>
</evidence>
<evidence type="ECO:0000256" key="3">
    <source>
        <dbReference type="ARBA" id="ARBA00022723"/>
    </source>
</evidence>
<dbReference type="InterPro" id="IPR019591">
    <property type="entry name" value="Mrp/NBP35_ATP-bd"/>
</dbReference>
<dbReference type="GO" id="GO:0016887">
    <property type="term" value="F:ATP hydrolysis activity"/>
    <property type="evidence" value="ECO:0007669"/>
    <property type="project" value="UniProtKB-UniRule"/>
</dbReference>
<evidence type="ECO:0000256" key="9">
    <source>
        <dbReference type="SAM" id="MobiDB-lite"/>
    </source>
</evidence>
<dbReference type="InterPro" id="IPR000808">
    <property type="entry name" value="Mrp-like_CS"/>
</dbReference>
<dbReference type="GO" id="GO:0005524">
    <property type="term" value="F:ATP binding"/>
    <property type="evidence" value="ECO:0007669"/>
    <property type="project" value="UniProtKB-UniRule"/>
</dbReference>
<protein>
    <recommendedName>
        <fullName evidence="8">Iron-sulfur cluster carrier protein</fullName>
    </recommendedName>
</protein>
<comment type="subunit">
    <text evidence="8">Homodimer.</text>
</comment>
<comment type="similarity">
    <text evidence="1">In the N-terminal section; belongs to the MIP18 family.</text>
</comment>
<keyword evidence="8" id="KW-0378">Hydrolase</keyword>
<gene>
    <name evidence="11" type="ORF">AVDCRST_MAG53-3045</name>
</gene>
<evidence type="ECO:0000313" key="11">
    <source>
        <dbReference type="EMBL" id="CAA9515172.1"/>
    </source>
</evidence>
<dbReference type="InterPro" id="IPR044304">
    <property type="entry name" value="NUBPL-like"/>
</dbReference>
<evidence type="ECO:0000256" key="1">
    <source>
        <dbReference type="ARBA" id="ARBA00007352"/>
    </source>
</evidence>
<keyword evidence="4 8" id="KW-0547">Nucleotide-binding</keyword>
<dbReference type="SUPFAM" id="SSF52540">
    <property type="entry name" value="P-loop containing nucleoside triphosphate hydrolases"/>
    <property type="match status" value="1"/>
</dbReference>
<dbReference type="Gene3D" id="3.40.50.300">
    <property type="entry name" value="P-loop containing nucleotide triphosphate hydrolases"/>
    <property type="match status" value="1"/>
</dbReference>
<reference evidence="11" key="1">
    <citation type="submission" date="2020-02" db="EMBL/GenBank/DDBJ databases">
        <authorList>
            <person name="Meier V. D."/>
        </authorList>
    </citation>
    <scope>NUCLEOTIDE SEQUENCE</scope>
    <source>
        <strain evidence="11">AVDCRST_MAG53</strain>
    </source>
</reference>
<dbReference type="PANTHER" id="PTHR42961">
    <property type="entry name" value="IRON-SULFUR PROTEIN NUBPL"/>
    <property type="match status" value="1"/>
</dbReference>
<feature type="compositionally biased region" description="Low complexity" evidence="9">
    <location>
        <begin position="382"/>
        <end position="393"/>
    </location>
</feature>
<dbReference type="InterPro" id="IPR034904">
    <property type="entry name" value="FSCA_dom_sf"/>
</dbReference>
<evidence type="ECO:0000256" key="5">
    <source>
        <dbReference type="ARBA" id="ARBA00022840"/>
    </source>
</evidence>
<feature type="domain" description="MIP18 family-like" evidence="10">
    <location>
        <begin position="5"/>
        <end position="76"/>
    </location>
</feature>
<evidence type="ECO:0000256" key="4">
    <source>
        <dbReference type="ARBA" id="ARBA00022741"/>
    </source>
</evidence>
<feature type="binding site" evidence="8">
    <location>
        <begin position="115"/>
        <end position="122"/>
    </location>
    <ligand>
        <name>ATP</name>
        <dbReference type="ChEBI" id="CHEBI:30616"/>
    </ligand>
</feature>
<evidence type="ECO:0000256" key="6">
    <source>
        <dbReference type="ARBA" id="ARBA00023004"/>
    </source>
</evidence>
<sequence length="393" mass="41268">MPSNEQILSALEAVVDPEIRRNVVELGMVRSIEVRDGATVDVMISLTTSGCPIRDHFVSAVTEAVSKLAGVTRVNVSFDVLTPQEKQKLQQRLGGTALPDGTLAAVTNVICVGSGKGGVGKSTLTANLAAALAGEGKRVGILDADVWGYSIPRMYGLGATRPPVSSERKILPLEAFGVKVMSIGFFVEEDAAVVWRGPMLHKALTQFLQDVAWGELDYLLVDLPPGTGDVSMTLSQMLPHAKFVIVTTPQDTAQRVARRAAEMAHKVNLEVIGIIENMAGFTTPSGERFAIFGEGGGAALAEELDVPLLGKVPITMPLRAQSDGGEPLVFEDPDDPAAQAIRHAARGLVALTPSALPMLQSVVPEPPALQVIKPSGMSLPMSDASRADGGAAA</sequence>
<dbReference type="AlphaFoldDB" id="A0A6J4T7C6"/>
<evidence type="ECO:0000256" key="2">
    <source>
        <dbReference type="ARBA" id="ARBA00008205"/>
    </source>
</evidence>
<dbReference type="GO" id="GO:0051539">
    <property type="term" value="F:4 iron, 4 sulfur cluster binding"/>
    <property type="evidence" value="ECO:0007669"/>
    <property type="project" value="TreeGrafter"/>
</dbReference>
<keyword evidence="5 8" id="KW-0067">ATP-binding</keyword>
<dbReference type="PROSITE" id="PS01215">
    <property type="entry name" value="MRP"/>
    <property type="match status" value="1"/>
</dbReference>
<evidence type="ECO:0000256" key="7">
    <source>
        <dbReference type="ARBA" id="ARBA00023014"/>
    </source>
</evidence>
<dbReference type="InterPro" id="IPR027417">
    <property type="entry name" value="P-loop_NTPase"/>
</dbReference>
<dbReference type="InterPro" id="IPR033756">
    <property type="entry name" value="YlxH/NBP35"/>
</dbReference>
<dbReference type="SUPFAM" id="SSF117916">
    <property type="entry name" value="Fe-S cluster assembly (FSCA) domain-like"/>
    <property type="match status" value="1"/>
</dbReference>
<dbReference type="FunFam" id="3.40.50.300:FF:001119">
    <property type="entry name" value="Iron-sulfur cluster carrier protein"/>
    <property type="match status" value="1"/>
</dbReference>
<dbReference type="PANTHER" id="PTHR42961:SF2">
    <property type="entry name" value="IRON-SULFUR PROTEIN NUBPL"/>
    <property type="match status" value="1"/>
</dbReference>
<dbReference type="CDD" id="cd02037">
    <property type="entry name" value="Mrp_NBP35"/>
    <property type="match status" value="1"/>
</dbReference>
<accession>A0A6J4T7C6</accession>
<organism evidence="11">
    <name type="scientific">uncultured Solirubrobacteraceae bacterium</name>
    <dbReference type="NCBI Taxonomy" id="1162706"/>
    <lineage>
        <taxon>Bacteria</taxon>
        <taxon>Bacillati</taxon>
        <taxon>Actinomycetota</taxon>
        <taxon>Thermoleophilia</taxon>
        <taxon>Solirubrobacterales</taxon>
        <taxon>Solirubrobacteraceae</taxon>
        <taxon>environmental samples</taxon>
    </lineage>
</organism>
<dbReference type="Pfam" id="PF10609">
    <property type="entry name" value="ParA"/>
    <property type="match status" value="1"/>
</dbReference>
<dbReference type="InterPro" id="IPR002744">
    <property type="entry name" value="MIP18-like"/>
</dbReference>
<keyword evidence="7 8" id="KW-0411">Iron-sulfur</keyword>
<feature type="region of interest" description="Disordered" evidence="9">
    <location>
        <begin position="374"/>
        <end position="393"/>
    </location>
</feature>